<dbReference type="EMBL" id="SCEB01215439">
    <property type="protein sequence ID" value="RXM29544.1"/>
    <property type="molecule type" value="Genomic_DNA"/>
</dbReference>
<name>A0A444U2Z8_ACIRT</name>
<evidence type="ECO:0000313" key="3">
    <source>
        <dbReference type="Proteomes" id="UP000289886"/>
    </source>
</evidence>
<comment type="caution">
    <text evidence="2">The sequence shown here is derived from an EMBL/GenBank/DDBJ whole genome shotgun (WGS) entry which is preliminary data.</text>
</comment>
<gene>
    <name evidence="2" type="ORF">EOD39_0462</name>
</gene>
<dbReference type="Proteomes" id="UP000289886">
    <property type="component" value="Unassembled WGS sequence"/>
</dbReference>
<keyword evidence="3" id="KW-1185">Reference proteome</keyword>
<evidence type="ECO:0000313" key="2">
    <source>
        <dbReference type="EMBL" id="RXM29544.1"/>
    </source>
</evidence>
<protein>
    <submittedName>
        <fullName evidence="2">Uncharacterized protein</fullName>
    </submittedName>
</protein>
<feature type="region of interest" description="Disordered" evidence="1">
    <location>
        <begin position="1"/>
        <end position="22"/>
    </location>
</feature>
<feature type="region of interest" description="Disordered" evidence="1">
    <location>
        <begin position="51"/>
        <end position="155"/>
    </location>
</feature>
<feature type="region of interest" description="Disordered" evidence="1">
    <location>
        <begin position="226"/>
        <end position="283"/>
    </location>
</feature>
<organism evidence="2 3">
    <name type="scientific">Acipenser ruthenus</name>
    <name type="common">Sterlet sturgeon</name>
    <dbReference type="NCBI Taxonomy" id="7906"/>
    <lineage>
        <taxon>Eukaryota</taxon>
        <taxon>Metazoa</taxon>
        <taxon>Chordata</taxon>
        <taxon>Craniata</taxon>
        <taxon>Vertebrata</taxon>
        <taxon>Euteleostomi</taxon>
        <taxon>Actinopterygii</taxon>
        <taxon>Chondrostei</taxon>
        <taxon>Acipenseriformes</taxon>
        <taxon>Acipenseridae</taxon>
        <taxon>Acipenser</taxon>
    </lineage>
</organism>
<feature type="compositionally biased region" description="Basic and acidic residues" evidence="1">
    <location>
        <begin position="242"/>
        <end position="257"/>
    </location>
</feature>
<reference evidence="2 3" key="1">
    <citation type="submission" date="2019-01" db="EMBL/GenBank/DDBJ databases">
        <title>Draft Genome and Complete Hox-Cluster Characterization of the Sterlet Sturgeon (Acipenser ruthenus).</title>
        <authorList>
            <person name="Wei Q."/>
        </authorList>
    </citation>
    <scope>NUCLEOTIDE SEQUENCE [LARGE SCALE GENOMIC DNA]</scope>
    <source>
        <strain evidence="2">WHYD16114868_AA</strain>
        <tissue evidence="2">Blood</tissue>
    </source>
</reference>
<evidence type="ECO:0000256" key="1">
    <source>
        <dbReference type="SAM" id="MobiDB-lite"/>
    </source>
</evidence>
<feature type="compositionally biased region" description="Basic residues" evidence="1">
    <location>
        <begin position="268"/>
        <end position="283"/>
    </location>
</feature>
<accession>A0A444U2Z8</accession>
<sequence>MIRSREKDCGGIMREKGRGRERTCRGRVKDWKGDGEKKKNDERIVKEERWRKEKTGKRETGIKGEEEEKWKDIGMDEDKCMSRVGGDKGVEGGVGEIEVEEEKRMEGGAEGDITEEEKRMEGEAGVIEVEEERGKEGGGTTIVKEQQKWKRRRRQKRKKLWNTEASLNQEILQPPIFPPLPQRIRQIRGRDKERMWFLPPLTESHPTPPTWNRETDLSEWEEVVKEEQGMEGEVEGEIEVEEGIKEEKRMWEPRENPIHPGPPESLFRKKRQRGGRGKKGKKK</sequence>
<feature type="compositionally biased region" description="Basic and acidic residues" evidence="1">
    <location>
        <begin position="51"/>
        <end position="90"/>
    </location>
</feature>
<proteinExistence type="predicted"/>
<dbReference type="AlphaFoldDB" id="A0A444U2Z8"/>
<feature type="compositionally biased region" description="Acidic residues" evidence="1">
    <location>
        <begin position="229"/>
        <end position="241"/>
    </location>
</feature>